<keyword evidence="5" id="KW-0653">Protein transport</keyword>
<comment type="caution">
    <text evidence="8">The sequence shown here is derived from an EMBL/GenBank/DDBJ whole genome shotgun (WGS) entry which is preliminary data.</text>
</comment>
<accession>A0A8H3YCH5</accession>
<dbReference type="AlphaFoldDB" id="A0A8H3YCH5"/>
<dbReference type="PANTHER" id="PTHR12363">
    <property type="entry name" value="TRANSPORTIN 3 AND IMPORTIN 13"/>
    <property type="match status" value="1"/>
</dbReference>
<dbReference type="Pfam" id="PF08389">
    <property type="entry name" value="Xpo1"/>
    <property type="match status" value="1"/>
</dbReference>
<dbReference type="InterPro" id="IPR013598">
    <property type="entry name" value="Exportin-1/Importin-b-like"/>
</dbReference>
<keyword evidence="4" id="KW-0677">Repeat</keyword>
<evidence type="ECO:0000256" key="5">
    <source>
        <dbReference type="ARBA" id="ARBA00022927"/>
    </source>
</evidence>
<dbReference type="SUPFAM" id="SSF48371">
    <property type="entry name" value="ARM repeat"/>
    <property type="match status" value="1"/>
</dbReference>
<evidence type="ECO:0000256" key="1">
    <source>
        <dbReference type="ARBA" id="ARBA00004123"/>
    </source>
</evidence>
<dbReference type="InterPro" id="IPR040520">
    <property type="entry name" value="Importin_rep_3"/>
</dbReference>
<feature type="domain" description="Exportin-1/Importin-beta-like" evidence="7">
    <location>
        <begin position="116"/>
        <end position="231"/>
    </location>
</feature>
<evidence type="ECO:0000256" key="6">
    <source>
        <dbReference type="ARBA" id="ARBA00023242"/>
    </source>
</evidence>
<dbReference type="Proteomes" id="UP000620104">
    <property type="component" value="Unassembled WGS sequence"/>
</dbReference>
<proteinExistence type="inferred from homology"/>
<dbReference type="Pfam" id="PF24140">
    <property type="entry name" value="TPR_TNPO3_IPO13_3rd"/>
    <property type="match status" value="1"/>
</dbReference>
<organism evidence="8 9">
    <name type="scientific">Naganishia liquefaciens</name>
    <dbReference type="NCBI Taxonomy" id="104408"/>
    <lineage>
        <taxon>Eukaryota</taxon>
        <taxon>Fungi</taxon>
        <taxon>Dikarya</taxon>
        <taxon>Basidiomycota</taxon>
        <taxon>Agaricomycotina</taxon>
        <taxon>Tremellomycetes</taxon>
        <taxon>Filobasidiales</taxon>
        <taxon>Filobasidiaceae</taxon>
        <taxon>Naganishia</taxon>
    </lineage>
</organism>
<dbReference type="PANTHER" id="PTHR12363:SF33">
    <property type="entry name" value="IMPORTIN-13"/>
    <property type="match status" value="1"/>
</dbReference>
<reference evidence="8" key="1">
    <citation type="submission" date="2020-07" db="EMBL/GenBank/DDBJ databases">
        <title>Draft Genome Sequence of a Deep-Sea Yeast, Naganishia (Cryptococcus) liquefaciens strain N6.</title>
        <authorList>
            <person name="Han Y.W."/>
            <person name="Kajitani R."/>
            <person name="Morimoto H."/>
            <person name="Parhat M."/>
            <person name="Tsubouchi H."/>
            <person name="Bakenova O."/>
            <person name="Ogata M."/>
            <person name="Argunhan B."/>
            <person name="Aoki R."/>
            <person name="Kajiwara S."/>
            <person name="Itoh T."/>
            <person name="Iwasaki H."/>
        </authorList>
    </citation>
    <scope>NUCLEOTIDE SEQUENCE</scope>
    <source>
        <strain evidence="8">N6</strain>
    </source>
</reference>
<dbReference type="Pfam" id="PF18806">
    <property type="entry name" value="Importin_rep_3"/>
    <property type="match status" value="1"/>
</dbReference>
<dbReference type="Gene3D" id="1.25.10.10">
    <property type="entry name" value="Leucine-rich Repeat Variant"/>
    <property type="match status" value="1"/>
</dbReference>
<dbReference type="GO" id="GO:0006606">
    <property type="term" value="P:protein import into nucleus"/>
    <property type="evidence" value="ECO:0007669"/>
    <property type="project" value="TreeGrafter"/>
</dbReference>
<evidence type="ECO:0000313" key="8">
    <source>
        <dbReference type="EMBL" id="GHJ84325.1"/>
    </source>
</evidence>
<dbReference type="InterPro" id="IPR016024">
    <property type="entry name" value="ARM-type_fold"/>
</dbReference>
<evidence type="ECO:0000256" key="2">
    <source>
        <dbReference type="ARBA" id="ARBA00007991"/>
    </source>
</evidence>
<dbReference type="GO" id="GO:0005737">
    <property type="term" value="C:cytoplasm"/>
    <property type="evidence" value="ECO:0007669"/>
    <property type="project" value="TreeGrafter"/>
</dbReference>
<dbReference type="GO" id="GO:0005634">
    <property type="term" value="C:nucleus"/>
    <property type="evidence" value="ECO:0007669"/>
    <property type="project" value="UniProtKB-SubCell"/>
</dbReference>
<evidence type="ECO:0000313" key="9">
    <source>
        <dbReference type="Proteomes" id="UP000620104"/>
    </source>
</evidence>
<comment type="subcellular location">
    <subcellularLocation>
        <location evidence="1">Nucleus</location>
    </subcellularLocation>
</comment>
<sequence length="1002" mass="109752">MASQMPVLSQADLEQVAAMILQMHAPEMAGNAEVTKAMQKQLIEVQKTDQAWGLTEGLIHHPSPIVRFFGAQNAQTKIARDWDTLPTELQPVLLEQQLRLTGEAASPASPYQAENKIVLRKLFSTLASLILRLTPKQFPDPLLKVLSLLAGHHASRVLILEWLEIAVRDIGRGALVEPRKSEVARAINQEMPLVVRTVTDALSGQGSGLPQEKEAEAVAAFRCLEAWIDWGLTADDITGLLPVLYPLMDTPFIVQAISAIVEVLTNSVFRDGKATKILSEPLLRWAAGKGTQIVHRAVQDEDADSEELTAVCKLVEALVEHSASWMAGKLDQPDVQSFLTLLLSLTAFPGLPGRDENISEQTLMLYSNIQEELMESPDFQSDHATSPSWNIAKTFFSQAVDRLRVKMKMPLDGTQLKKEDRKAFEVYRRDAGEVMVTAYYVVRGDMLRGLLDLLLRDLDSNASWPDIEVTLHCLKCASEAVELGEEKVLPILFSAQVFGRLPRDPKDAVYLTAIRLIRAYEEWFRYHNASVAFVLDYIVSALDVPHLAPEAASALKAICDLCRGNLTQHVASFGALHSKVAGMEAEQQIKVIEAICSVLQAIPPADAVDPILTIMTPIIEKLEYCLDAAATAAEAARAIAMHQLQALTASANGLTPAEEDMFDLDPDATADTARNLETIRNDSRLQQLRDRILRAVSRVMETWSQDTEMATVLSTFAKAITASPSLQTLISLPPSPLLYMIGLAAQRSYSSLWPSIATALIFRMAPSSFFRRKIQPGSAEDMADKEEQAETLRVAVVTTDVLIRATTAALPDPGSLQAHPDVAESFLKYVSAVIAKFPIAFISIPPETQSACLRMAVMTLSSPEQFTLRSAIEFLATIMHTSRHSPTTAEAYEPLINAHGRDIVEAVITGGALASPRSMIPNFAEILVAVIVRTPTSAKSWIDALMNIPGYPGEKATPEAKKKFQEAVLRSRTPQRIKAALNEFALVCRGLANSAYGNASVI</sequence>
<gene>
    <name evidence="8" type="ORF">NliqN6_0727</name>
</gene>
<protein>
    <recommendedName>
        <fullName evidence="7">Exportin-1/Importin-beta-like domain-containing protein</fullName>
    </recommendedName>
</protein>
<evidence type="ECO:0000259" key="7">
    <source>
        <dbReference type="Pfam" id="PF08389"/>
    </source>
</evidence>
<evidence type="ECO:0000256" key="4">
    <source>
        <dbReference type="ARBA" id="ARBA00022737"/>
    </source>
</evidence>
<keyword evidence="9" id="KW-1185">Reference proteome</keyword>
<dbReference type="OrthoDB" id="2016913at2759"/>
<name>A0A8H3YCH5_9TREE</name>
<dbReference type="InterPro" id="IPR051345">
    <property type="entry name" value="Importin_beta-like_NTR"/>
</dbReference>
<dbReference type="EMBL" id="BLZA01000007">
    <property type="protein sequence ID" value="GHJ84325.1"/>
    <property type="molecule type" value="Genomic_DNA"/>
</dbReference>
<keyword evidence="6" id="KW-0539">Nucleus</keyword>
<keyword evidence="3" id="KW-0813">Transport</keyword>
<evidence type="ECO:0000256" key="3">
    <source>
        <dbReference type="ARBA" id="ARBA00022448"/>
    </source>
</evidence>
<dbReference type="InterPro" id="IPR057942">
    <property type="entry name" value="TPR_TNPO3_IPO13_3rd"/>
</dbReference>
<comment type="similarity">
    <text evidence="2">Belongs to the importin beta family.</text>
</comment>
<dbReference type="InterPro" id="IPR011989">
    <property type="entry name" value="ARM-like"/>
</dbReference>